<dbReference type="AlphaFoldDB" id="A0A401YHJ3"/>
<proteinExistence type="predicted"/>
<evidence type="ECO:0000313" key="1">
    <source>
        <dbReference type="EMBL" id="GCD94085.1"/>
    </source>
</evidence>
<accession>A0A401YHJ3</accession>
<sequence>MAISGANRRMIRTSVQWVISAAAAAPLIVDASGIPEATPGVAVGLAVAAGLTRVMALPAVDRLLPSWLRAVDPRADIRPALDGRRE</sequence>
<comment type="caution">
    <text evidence="1">The sequence shown here is derived from an EMBL/GenBank/DDBJ whole genome shotgun (WGS) entry which is preliminary data.</text>
</comment>
<protein>
    <submittedName>
        <fullName evidence="1">Uncharacterized protein</fullName>
    </submittedName>
</protein>
<reference evidence="1 2" key="1">
    <citation type="submission" date="2018-12" db="EMBL/GenBank/DDBJ databases">
        <title>Draft genome sequence of Embleya hyalina NBRC 13850T.</title>
        <authorList>
            <person name="Komaki H."/>
            <person name="Hosoyama A."/>
            <person name="Kimura A."/>
            <person name="Ichikawa N."/>
            <person name="Tamura T."/>
        </authorList>
    </citation>
    <scope>NUCLEOTIDE SEQUENCE [LARGE SCALE GENOMIC DNA]</scope>
    <source>
        <strain evidence="1 2">NBRC 13850</strain>
    </source>
</reference>
<keyword evidence="2" id="KW-1185">Reference proteome</keyword>
<dbReference type="Proteomes" id="UP000286931">
    <property type="component" value="Unassembled WGS sequence"/>
</dbReference>
<gene>
    <name evidence="1" type="ORF">EHYA_01741</name>
</gene>
<dbReference type="RefSeq" id="WP_307721538.1">
    <property type="nucleotide sequence ID" value="NZ_BIFH01000015.1"/>
</dbReference>
<evidence type="ECO:0000313" key="2">
    <source>
        <dbReference type="Proteomes" id="UP000286931"/>
    </source>
</evidence>
<organism evidence="1 2">
    <name type="scientific">Embleya hyalina</name>
    <dbReference type="NCBI Taxonomy" id="516124"/>
    <lineage>
        <taxon>Bacteria</taxon>
        <taxon>Bacillati</taxon>
        <taxon>Actinomycetota</taxon>
        <taxon>Actinomycetes</taxon>
        <taxon>Kitasatosporales</taxon>
        <taxon>Streptomycetaceae</taxon>
        <taxon>Embleya</taxon>
    </lineage>
</organism>
<name>A0A401YHJ3_9ACTN</name>
<dbReference type="EMBL" id="BIFH01000015">
    <property type="protein sequence ID" value="GCD94085.1"/>
    <property type="molecule type" value="Genomic_DNA"/>
</dbReference>